<reference evidence="1" key="1">
    <citation type="submission" date="2014-09" db="EMBL/GenBank/DDBJ databases">
        <authorList>
            <person name="Magalhaes I.L.F."/>
            <person name="Oliveira U."/>
            <person name="Santos F.R."/>
            <person name="Vidigal T.H.D.A."/>
            <person name="Brescovit A.D."/>
            <person name="Santos A.J."/>
        </authorList>
    </citation>
    <scope>NUCLEOTIDE SEQUENCE</scope>
    <source>
        <tissue evidence="1">Shoot tissue taken approximately 20 cm above the soil surface</tissue>
    </source>
</reference>
<proteinExistence type="predicted"/>
<name>A0A0A9CV73_ARUDO</name>
<dbReference type="EMBL" id="GBRH01222498">
    <property type="protein sequence ID" value="JAD75397.1"/>
    <property type="molecule type" value="Transcribed_RNA"/>
</dbReference>
<sequence length="80" mass="9629">MCFFHLIVYCPCHCQKYYYTDSQTYFSDCYVNWLQVSPVIDRDVIYQQMDGIDLHKDAGMDFSEYQMQWADVQDSFSTCF</sequence>
<accession>A0A0A9CV73</accession>
<organism evidence="1">
    <name type="scientific">Arundo donax</name>
    <name type="common">Giant reed</name>
    <name type="synonym">Donax arundinaceus</name>
    <dbReference type="NCBI Taxonomy" id="35708"/>
    <lineage>
        <taxon>Eukaryota</taxon>
        <taxon>Viridiplantae</taxon>
        <taxon>Streptophyta</taxon>
        <taxon>Embryophyta</taxon>
        <taxon>Tracheophyta</taxon>
        <taxon>Spermatophyta</taxon>
        <taxon>Magnoliopsida</taxon>
        <taxon>Liliopsida</taxon>
        <taxon>Poales</taxon>
        <taxon>Poaceae</taxon>
        <taxon>PACMAD clade</taxon>
        <taxon>Arundinoideae</taxon>
        <taxon>Arundineae</taxon>
        <taxon>Arundo</taxon>
    </lineage>
</organism>
<dbReference type="AlphaFoldDB" id="A0A0A9CV73"/>
<reference evidence="1" key="2">
    <citation type="journal article" date="2015" name="Data Brief">
        <title>Shoot transcriptome of the giant reed, Arundo donax.</title>
        <authorList>
            <person name="Barrero R.A."/>
            <person name="Guerrero F.D."/>
            <person name="Moolhuijzen P."/>
            <person name="Goolsby J.A."/>
            <person name="Tidwell J."/>
            <person name="Bellgard S.E."/>
            <person name="Bellgard M.I."/>
        </authorList>
    </citation>
    <scope>NUCLEOTIDE SEQUENCE</scope>
    <source>
        <tissue evidence="1">Shoot tissue taken approximately 20 cm above the soil surface</tissue>
    </source>
</reference>
<evidence type="ECO:0000313" key="1">
    <source>
        <dbReference type="EMBL" id="JAD75397.1"/>
    </source>
</evidence>
<protein>
    <submittedName>
        <fullName evidence="1">NEK5</fullName>
    </submittedName>
</protein>